<organism evidence="1">
    <name type="scientific">marine sediment metagenome</name>
    <dbReference type="NCBI Taxonomy" id="412755"/>
    <lineage>
        <taxon>unclassified sequences</taxon>
        <taxon>metagenomes</taxon>
        <taxon>ecological metagenomes</taxon>
    </lineage>
</organism>
<evidence type="ECO:0000313" key="1">
    <source>
        <dbReference type="EMBL" id="KKK74877.1"/>
    </source>
</evidence>
<name>A0A0F8Y0K0_9ZZZZ</name>
<reference evidence="1" key="1">
    <citation type="journal article" date="2015" name="Nature">
        <title>Complex archaea that bridge the gap between prokaryotes and eukaryotes.</title>
        <authorList>
            <person name="Spang A."/>
            <person name="Saw J.H."/>
            <person name="Jorgensen S.L."/>
            <person name="Zaremba-Niedzwiedzka K."/>
            <person name="Martijn J."/>
            <person name="Lind A.E."/>
            <person name="van Eijk R."/>
            <person name="Schleper C."/>
            <person name="Guy L."/>
            <person name="Ettema T.J."/>
        </authorList>
    </citation>
    <scope>NUCLEOTIDE SEQUENCE</scope>
</reference>
<comment type="caution">
    <text evidence="1">The sequence shown here is derived from an EMBL/GenBank/DDBJ whole genome shotgun (WGS) entry which is preliminary data.</text>
</comment>
<proteinExistence type="predicted"/>
<accession>A0A0F8Y0K0</accession>
<dbReference type="EMBL" id="LAZR01056114">
    <property type="protein sequence ID" value="KKK74877.1"/>
    <property type="molecule type" value="Genomic_DNA"/>
</dbReference>
<sequence length="93" mass="10006">MDKIRVLRGREYPATVIVLPCNRCGGKLPTGGISYTDHYGRGASVRLCAPCCVAVVAAIGGVAESEICPTCGEKTPTKHALEMRKFRARKRDA</sequence>
<gene>
    <name evidence="1" type="ORF">LCGC14_2879370</name>
</gene>
<protein>
    <submittedName>
        <fullName evidence="1">Uncharacterized protein</fullName>
    </submittedName>
</protein>
<dbReference type="AlphaFoldDB" id="A0A0F8Y0K0"/>